<proteinExistence type="inferred from homology"/>
<dbReference type="Pfam" id="PF00582">
    <property type="entry name" value="Usp"/>
    <property type="match status" value="1"/>
</dbReference>
<dbReference type="Gene3D" id="3.40.50.12370">
    <property type="match status" value="1"/>
</dbReference>
<comment type="similarity">
    <text evidence="1">Belongs to the universal stress protein A family.</text>
</comment>
<feature type="domain" description="UspA" evidence="2">
    <location>
        <begin position="214"/>
        <end position="284"/>
    </location>
</feature>
<dbReference type="SUPFAM" id="SSF52402">
    <property type="entry name" value="Adenine nucleotide alpha hydrolases-like"/>
    <property type="match status" value="2"/>
</dbReference>
<accession>A0ABZ0QIY1</accession>
<evidence type="ECO:0000259" key="2">
    <source>
        <dbReference type="Pfam" id="PF00582"/>
    </source>
</evidence>
<keyword evidence="4" id="KW-1185">Reference proteome</keyword>
<dbReference type="PANTHER" id="PTHR46268">
    <property type="entry name" value="STRESS RESPONSE PROTEIN NHAX"/>
    <property type="match status" value="1"/>
</dbReference>
<dbReference type="CDD" id="cd00293">
    <property type="entry name" value="USP-like"/>
    <property type="match status" value="1"/>
</dbReference>
<organism evidence="3 4">
    <name type="scientific">Vibrio porteresiae DSM 19223</name>
    <dbReference type="NCBI Taxonomy" id="1123496"/>
    <lineage>
        <taxon>Bacteria</taxon>
        <taxon>Pseudomonadati</taxon>
        <taxon>Pseudomonadota</taxon>
        <taxon>Gammaproteobacteria</taxon>
        <taxon>Vibrionales</taxon>
        <taxon>Vibrionaceae</taxon>
        <taxon>Vibrio</taxon>
    </lineage>
</organism>
<evidence type="ECO:0000313" key="3">
    <source>
        <dbReference type="EMBL" id="WPC76420.1"/>
    </source>
</evidence>
<gene>
    <name evidence="3" type="ORF">R8Z52_17985</name>
</gene>
<name>A0ABZ0QIY1_9VIBR</name>
<evidence type="ECO:0000256" key="1">
    <source>
        <dbReference type="ARBA" id="ARBA00008791"/>
    </source>
</evidence>
<evidence type="ECO:0000313" key="4">
    <source>
        <dbReference type="Proteomes" id="UP001304071"/>
    </source>
</evidence>
<dbReference type="PANTHER" id="PTHR46268:SF6">
    <property type="entry name" value="UNIVERSAL STRESS PROTEIN UP12"/>
    <property type="match status" value="1"/>
</dbReference>
<dbReference type="Proteomes" id="UP001304071">
    <property type="component" value="Chromosome 2"/>
</dbReference>
<reference evidence="3 4" key="1">
    <citation type="submission" date="2023-11" db="EMBL/GenBank/DDBJ databases">
        <title>Plant-associative lifestyle of Vibrio porteresiae and its evolutionary dynamics.</title>
        <authorList>
            <person name="Rameshkumar N."/>
            <person name="Kirti K."/>
        </authorList>
    </citation>
    <scope>NUCLEOTIDE SEQUENCE [LARGE SCALE GENOMIC DNA]</scope>
    <source>
        <strain evidence="3 4">MSSRF30</strain>
    </source>
</reference>
<protein>
    <submittedName>
        <fullName evidence="3">Universal stress protein</fullName>
    </submittedName>
</protein>
<dbReference type="InterPro" id="IPR006016">
    <property type="entry name" value="UspA"/>
</dbReference>
<sequence length="284" mass="31991">MRRYVTACIETRNGSLPVTHLAAWAAERLQAPLKLVHVVDDEDICLDTDFACYAGLGGHEEMIDSWCSSALLRSHHQVEQSQHLLNELQQELQEHTASHIYQEQYHGHLIETLNAHELEIRTLVVGKTGHSFQLEQSTLGHHIEPLLRTFAGNILIAPHSYQQVPDRFMLAFDGSVHAEEILEKVVSSPMLASLPCHLVMVNETPYTHHALIRAQERLHQTGFEVTTTLLRGSIAEAIAEFQTQQHIPLLVMGAYSHSKLHNWVFGSHTNTILNHTDASVLVLR</sequence>
<dbReference type="EMBL" id="CP138204">
    <property type="protein sequence ID" value="WPC76420.1"/>
    <property type="molecule type" value="Genomic_DNA"/>
</dbReference>
<dbReference type="RefSeq" id="WP_261896831.1">
    <property type="nucleotide sequence ID" value="NZ_AP024896.1"/>
</dbReference>